<gene>
    <name evidence="2" type="ORF">NITINOP_2466</name>
</gene>
<organism evidence="2 3">
    <name type="scientific">Candidatus Nitrospira inopinata</name>
    <dbReference type="NCBI Taxonomy" id="1715989"/>
    <lineage>
        <taxon>Bacteria</taxon>
        <taxon>Pseudomonadati</taxon>
        <taxon>Nitrospirota</taxon>
        <taxon>Nitrospiria</taxon>
        <taxon>Nitrospirales</taxon>
        <taxon>Nitrospiraceae</taxon>
        <taxon>Nitrospira</taxon>
    </lineage>
</organism>
<sequence>MLERTVVSSSLPDRPVSSHAVGQAQDHVVGAGVAVHGDTVEGLIDRRRQSPLERRRFDGRIGGEKGQHGGHVGMDHAGAFGDPADCDDRSVHPATENDGLRSQIGCQNCTGCLLSSAGTESSDQSRDVADDPVDGQGTADHAGRTDKHLVSRDGKGLCDRRGHGFCRDESIRPRAGVGVSAVHDDRATLAATEVQTVESYGRGLNAILGEDAGDRAGDF</sequence>
<evidence type="ECO:0000313" key="2">
    <source>
        <dbReference type="EMBL" id="CUQ67438.1"/>
    </source>
</evidence>
<name>A0A0S4KW82_9BACT</name>
<dbReference type="KEGG" id="nio:NITINOP_2466"/>
<feature type="region of interest" description="Disordered" evidence="1">
    <location>
        <begin position="1"/>
        <end position="23"/>
    </location>
</feature>
<feature type="compositionally biased region" description="Polar residues" evidence="1">
    <location>
        <begin position="1"/>
        <end position="11"/>
    </location>
</feature>
<accession>A0A0S4KW82</accession>
<reference evidence="3" key="1">
    <citation type="submission" date="2015-09" db="EMBL/GenBank/DDBJ databases">
        <authorList>
            <person name="Daims H."/>
        </authorList>
    </citation>
    <scope>NUCLEOTIDE SEQUENCE [LARGE SCALE GENOMIC DNA]</scope>
</reference>
<evidence type="ECO:0000313" key="3">
    <source>
        <dbReference type="Proteomes" id="UP000066284"/>
    </source>
</evidence>
<protein>
    <submittedName>
        <fullName evidence="2">Uncharacterized protein</fullName>
    </submittedName>
</protein>
<feature type="compositionally biased region" description="Basic and acidic residues" evidence="1">
    <location>
        <begin position="44"/>
        <end position="67"/>
    </location>
</feature>
<feature type="compositionally biased region" description="Basic and acidic residues" evidence="1">
    <location>
        <begin position="141"/>
        <end position="153"/>
    </location>
</feature>
<dbReference type="Proteomes" id="UP000066284">
    <property type="component" value="Chromosome 1"/>
</dbReference>
<keyword evidence="3" id="KW-1185">Reference proteome</keyword>
<feature type="region of interest" description="Disordered" evidence="1">
    <location>
        <begin position="44"/>
        <end position="100"/>
    </location>
</feature>
<proteinExistence type="predicted"/>
<evidence type="ECO:0000256" key="1">
    <source>
        <dbReference type="SAM" id="MobiDB-lite"/>
    </source>
</evidence>
<dbReference type="AlphaFoldDB" id="A0A0S4KW82"/>
<dbReference type="EMBL" id="LN885086">
    <property type="protein sequence ID" value="CUQ67438.1"/>
    <property type="molecule type" value="Genomic_DNA"/>
</dbReference>
<feature type="region of interest" description="Disordered" evidence="1">
    <location>
        <begin position="117"/>
        <end position="153"/>
    </location>
</feature>